<evidence type="ECO:0000256" key="1">
    <source>
        <dbReference type="SAM" id="SignalP"/>
    </source>
</evidence>
<dbReference type="OrthoDB" id="5506986at2"/>
<dbReference type="EMBL" id="LT594323">
    <property type="protein sequence ID" value="SBT52196.1"/>
    <property type="molecule type" value="Genomic_DNA"/>
</dbReference>
<keyword evidence="1" id="KW-0732">Signal</keyword>
<name>A0A1A9A7V8_9ACTN</name>
<keyword evidence="3" id="KW-1185">Reference proteome</keyword>
<dbReference type="PATRIC" id="fig|261654.4.peg.5596"/>
<dbReference type="STRING" id="261654.GA0070611_5524"/>
<accession>A0A1A9A7V8</accession>
<dbReference type="SUPFAM" id="SSF49899">
    <property type="entry name" value="Concanavalin A-like lectins/glucanases"/>
    <property type="match status" value="1"/>
</dbReference>
<dbReference type="Gene3D" id="2.60.120.200">
    <property type="match status" value="1"/>
</dbReference>
<organism evidence="2 3">
    <name type="scientific">Micromonospora auratinigra</name>
    <dbReference type="NCBI Taxonomy" id="261654"/>
    <lineage>
        <taxon>Bacteria</taxon>
        <taxon>Bacillati</taxon>
        <taxon>Actinomycetota</taxon>
        <taxon>Actinomycetes</taxon>
        <taxon>Micromonosporales</taxon>
        <taxon>Micromonosporaceae</taxon>
        <taxon>Micromonospora</taxon>
    </lineage>
</organism>
<dbReference type="GO" id="GO:0030246">
    <property type="term" value="F:carbohydrate binding"/>
    <property type="evidence" value="ECO:0007669"/>
    <property type="project" value="UniProtKB-KW"/>
</dbReference>
<evidence type="ECO:0000313" key="3">
    <source>
        <dbReference type="Proteomes" id="UP000199385"/>
    </source>
</evidence>
<proteinExistence type="predicted"/>
<dbReference type="RefSeq" id="WP_091670632.1">
    <property type="nucleotide sequence ID" value="NZ_LT594323.1"/>
</dbReference>
<evidence type="ECO:0000313" key="2">
    <source>
        <dbReference type="EMBL" id="SBT52196.1"/>
    </source>
</evidence>
<dbReference type="InterPro" id="IPR013320">
    <property type="entry name" value="ConA-like_dom_sf"/>
</dbReference>
<feature type="signal peptide" evidence="1">
    <location>
        <begin position="1"/>
        <end position="28"/>
    </location>
</feature>
<gene>
    <name evidence="2" type="ORF">GA0070611_5524</name>
</gene>
<reference evidence="3" key="1">
    <citation type="submission" date="2016-06" db="EMBL/GenBank/DDBJ databases">
        <authorList>
            <person name="Varghese N."/>
            <person name="Submissions Spin"/>
        </authorList>
    </citation>
    <scope>NUCLEOTIDE SEQUENCE [LARGE SCALE GENOMIC DNA]</scope>
    <source>
        <strain evidence="3">DSM 44815</strain>
    </source>
</reference>
<protein>
    <submittedName>
        <fullName evidence="2">Concanavalin A-like lectin/glucanases superfamily protein</fullName>
    </submittedName>
</protein>
<dbReference type="AlphaFoldDB" id="A0A1A9A7V8"/>
<keyword evidence="2" id="KW-0430">Lectin</keyword>
<dbReference type="Proteomes" id="UP000199385">
    <property type="component" value="Chromosome I"/>
</dbReference>
<feature type="chain" id="PRO_5008383251" evidence="1">
    <location>
        <begin position="29"/>
        <end position="251"/>
    </location>
</feature>
<sequence length="251" mass="25239">MGRTLSALALGAATLAAAVLVDAGPAYAATEQLRLDFDATPTGQVEPGPWTSGCFADVATPGDSGCIAVNAPGSISRAARSSGTSSSPALAFPAAGSAVVEVPHAANLNPGTQDFTISAMVKLSSAQVTVGANLMQKGYYTEGASSQWKLQVDNGMPGCRIAGYLANGDWGFAKADSDISIADKGWTFVQCKRRGGVLSITVGANPAVTADQNAALDVSNTAKVTVGAKGAGLSNNDQFRGELDNAVLSVG</sequence>
<dbReference type="Pfam" id="PF13385">
    <property type="entry name" value="Laminin_G_3"/>
    <property type="match status" value="1"/>
</dbReference>